<dbReference type="InterPro" id="IPR016047">
    <property type="entry name" value="M23ase_b-sheet_dom"/>
</dbReference>
<dbReference type="CDD" id="cd00118">
    <property type="entry name" value="LysM"/>
    <property type="match status" value="1"/>
</dbReference>
<keyword evidence="5" id="KW-0449">Lipoprotein</keyword>
<dbReference type="CDD" id="cd12797">
    <property type="entry name" value="M23_peptidase"/>
    <property type="match status" value="1"/>
</dbReference>
<proteinExistence type="inferred from homology"/>
<reference evidence="5 6" key="1">
    <citation type="submission" date="2017-04" db="EMBL/GenBank/DDBJ databases">
        <authorList>
            <person name="Afonso C.L."/>
            <person name="Miller P.J."/>
            <person name="Scott M.A."/>
            <person name="Spackman E."/>
            <person name="Goraichik I."/>
            <person name="Dimitrov K.M."/>
            <person name="Suarez D.L."/>
            <person name="Swayne D.E."/>
        </authorList>
    </citation>
    <scope>NUCLEOTIDE SEQUENCE [LARGE SCALE GENOMIC DNA]</scope>
    <source>
        <strain evidence="5 6">DSM 23236</strain>
    </source>
</reference>
<evidence type="ECO:0000256" key="1">
    <source>
        <dbReference type="ARBA" id="ARBA00038420"/>
    </source>
</evidence>
<gene>
    <name evidence="5" type="ORF">SAMN02745857_02125</name>
</gene>
<dbReference type="InterPro" id="IPR018392">
    <property type="entry name" value="LysM"/>
</dbReference>
<protein>
    <submittedName>
        <fullName evidence="5">Lipoprotein NlpD</fullName>
    </submittedName>
</protein>
<feature type="signal peptide" evidence="3">
    <location>
        <begin position="1"/>
        <end position="21"/>
    </location>
</feature>
<feature type="region of interest" description="Disordered" evidence="2">
    <location>
        <begin position="49"/>
        <end position="68"/>
    </location>
</feature>
<keyword evidence="3" id="KW-0732">Signal</keyword>
<dbReference type="Pfam" id="PF01551">
    <property type="entry name" value="Peptidase_M23"/>
    <property type="match status" value="1"/>
</dbReference>
<dbReference type="RefSeq" id="WP_217807039.1">
    <property type="nucleotide sequence ID" value="NZ_FWXD01000011.1"/>
</dbReference>
<dbReference type="GO" id="GO:0009279">
    <property type="term" value="C:cell outer membrane"/>
    <property type="evidence" value="ECO:0007669"/>
    <property type="project" value="TreeGrafter"/>
</dbReference>
<dbReference type="PANTHER" id="PTHR21666">
    <property type="entry name" value="PEPTIDASE-RELATED"/>
    <property type="match status" value="1"/>
</dbReference>
<keyword evidence="6" id="KW-1185">Reference proteome</keyword>
<dbReference type="Proteomes" id="UP000192761">
    <property type="component" value="Unassembled WGS sequence"/>
</dbReference>
<dbReference type="SMART" id="SM00257">
    <property type="entry name" value="LysM"/>
    <property type="match status" value="1"/>
</dbReference>
<dbReference type="EMBL" id="FWXD01000011">
    <property type="protein sequence ID" value="SMC25317.1"/>
    <property type="molecule type" value="Genomic_DNA"/>
</dbReference>
<dbReference type="GO" id="GO:0004222">
    <property type="term" value="F:metalloendopeptidase activity"/>
    <property type="evidence" value="ECO:0007669"/>
    <property type="project" value="TreeGrafter"/>
</dbReference>
<evidence type="ECO:0000259" key="4">
    <source>
        <dbReference type="PROSITE" id="PS51782"/>
    </source>
</evidence>
<accession>A0A1W1XN79</accession>
<dbReference type="Pfam" id="PF01476">
    <property type="entry name" value="LysM"/>
    <property type="match status" value="1"/>
</dbReference>
<dbReference type="GO" id="GO:0032153">
    <property type="term" value="C:cell division site"/>
    <property type="evidence" value="ECO:0007669"/>
    <property type="project" value="TreeGrafter"/>
</dbReference>
<dbReference type="PROSITE" id="PS51782">
    <property type="entry name" value="LYSM"/>
    <property type="match status" value="1"/>
</dbReference>
<feature type="chain" id="PRO_5012619257" evidence="3">
    <location>
        <begin position="22"/>
        <end position="346"/>
    </location>
</feature>
<dbReference type="Gene3D" id="3.10.350.10">
    <property type="entry name" value="LysM domain"/>
    <property type="match status" value="1"/>
</dbReference>
<dbReference type="AlphaFoldDB" id="A0A1W1XN79"/>
<dbReference type="InterPro" id="IPR050570">
    <property type="entry name" value="Cell_wall_metabolism_enzyme"/>
</dbReference>
<dbReference type="SUPFAM" id="SSF51261">
    <property type="entry name" value="Duplicated hybrid motif"/>
    <property type="match status" value="1"/>
</dbReference>
<dbReference type="Gene3D" id="2.70.70.10">
    <property type="entry name" value="Glucose Permease (Domain IIA)"/>
    <property type="match status" value="1"/>
</dbReference>
<organism evidence="5 6">
    <name type="scientific">Andreprevotia lacus DSM 23236</name>
    <dbReference type="NCBI Taxonomy" id="1121001"/>
    <lineage>
        <taxon>Bacteria</taxon>
        <taxon>Pseudomonadati</taxon>
        <taxon>Pseudomonadota</taxon>
        <taxon>Betaproteobacteria</taxon>
        <taxon>Neisseriales</taxon>
        <taxon>Chitinibacteraceae</taxon>
        <taxon>Andreprevotia</taxon>
    </lineage>
</organism>
<comment type="similarity">
    <text evidence="1">Belongs to the E.coli NlpD/Haemophilus LppB family.</text>
</comment>
<evidence type="ECO:0000256" key="3">
    <source>
        <dbReference type="SAM" id="SignalP"/>
    </source>
</evidence>
<dbReference type="STRING" id="1121001.SAMN02745857_02125"/>
<dbReference type="PANTHER" id="PTHR21666:SF263">
    <property type="entry name" value="MUREIN HYDROLASE ACTIVATOR NLPD"/>
    <property type="match status" value="1"/>
</dbReference>
<dbReference type="InterPro" id="IPR011055">
    <property type="entry name" value="Dup_hybrid_motif"/>
</dbReference>
<sequence>MRWQRQLIVPLVLVLAACSSAPHKPAPIVERPAGGGNTTTPAPIVERQVERKPAAAPQPVASTTDPRPATYTVKKGDTLYRIALDHGLSYRELAAWNNLADVNGIQVDQVLRLTAPEGSNTAGVETRPLKTDDVPAATPMPLPAQQATLQYPKAIKLPYGGASASAVAALSDGPIVAAKPQAEASKPAVKAASAATVASVPKNEKTIEKSSTKTDTQATVDDTDVSDWIAPTVGKPIKPFTEESRGIDIPGKMAQPVLASGSGKIVYAGAGLRGYGKMIIIKHNKEFLTAYAHNSKLLVKEGDSVKKGEKIAEMGNTDTDQVKLHFEIRRFGKPVDPAKFIQLEKP</sequence>
<evidence type="ECO:0000313" key="5">
    <source>
        <dbReference type="EMBL" id="SMC25317.1"/>
    </source>
</evidence>
<name>A0A1W1XN79_9NEIS</name>
<dbReference type="PROSITE" id="PS51257">
    <property type="entry name" value="PROKAR_LIPOPROTEIN"/>
    <property type="match status" value="1"/>
</dbReference>
<feature type="domain" description="LysM" evidence="4">
    <location>
        <begin position="69"/>
        <end position="113"/>
    </location>
</feature>
<evidence type="ECO:0000256" key="2">
    <source>
        <dbReference type="SAM" id="MobiDB-lite"/>
    </source>
</evidence>
<evidence type="ECO:0000313" key="6">
    <source>
        <dbReference type="Proteomes" id="UP000192761"/>
    </source>
</evidence>
<dbReference type="SUPFAM" id="SSF54106">
    <property type="entry name" value="LysM domain"/>
    <property type="match status" value="1"/>
</dbReference>
<dbReference type="InterPro" id="IPR036779">
    <property type="entry name" value="LysM_dom_sf"/>
</dbReference>